<comment type="cofactor">
    <cofactor evidence="10">
        <name>Fe(2+)</name>
        <dbReference type="ChEBI" id="CHEBI:29033"/>
    </cofactor>
    <text evidence="10">Binds 2 Fe(2+) ions per subunit.</text>
</comment>
<dbReference type="PANTHER" id="PTHR12697">
    <property type="entry name" value="PBS LYASE HEAT-LIKE PROTEIN"/>
    <property type="match status" value="1"/>
</dbReference>
<dbReference type="PANTHER" id="PTHR12697:SF5">
    <property type="entry name" value="DEOXYHYPUSINE HYDROXYLASE"/>
    <property type="match status" value="1"/>
</dbReference>
<dbReference type="InterPro" id="IPR027517">
    <property type="entry name" value="Deoxyhypusine_hydroxylase"/>
</dbReference>
<dbReference type="EC" id="1.14.99.29" evidence="10"/>
<feature type="binding site" evidence="10">
    <location>
        <position position="59"/>
    </location>
    <ligand>
        <name>Fe cation</name>
        <dbReference type="ChEBI" id="CHEBI:24875"/>
        <label>1</label>
    </ligand>
</feature>
<dbReference type="Gene3D" id="1.25.10.10">
    <property type="entry name" value="Leucine-rich Repeat Variant"/>
    <property type="match status" value="2"/>
</dbReference>
<comment type="catalytic activity">
    <reaction evidence="1 10">
        <text>[eIF5A protein]-deoxyhypusine + AH2 + O2 = [eIF5A protein]-hypusine + A + H2O</text>
        <dbReference type="Rhea" id="RHEA:14101"/>
        <dbReference type="Rhea" id="RHEA-COMP:10144"/>
        <dbReference type="Rhea" id="RHEA-COMP:12592"/>
        <dbReference type="ChEBI" id="CHEBI:13193"/>
        <dbReference type="ChEBI" id="CHEBI:15377"/>
        <dbReference type="ChEBI" id="CHEBI:15379"/>
        <dbReference type="ChEBI" id="CHEBI:17499"/>
        <dbReference type="ChEBI" id="CHEBI:82657"/>
        <dbReference type="ChEBI" id="CHEBI:91175"/>
        <dbReference type="EC" id="1.14.99.29"/>
    </reaction>
</comment>
<keyword evidence="8 10" id="KW-0386">Hypusine biosynthesis</keyword>
<evidence type="ECO:0000256" key="10">
    <source>
        <dbReference type="HAMAP-Rule" id="MF_03101"/>
    </source>
</evidence>
<evidence type="ECO:0000313" key="13">
    <source>
        <dbReference type="Proteomes" id="UP001154114"/>
    </source>
</evidence>
<feature type="binding site" evidence="10">
    <location>
        <position position="92"/>
    </location>
    <ligand>
        <name>Fe cation</name>
        <dbReference type="ChEBI" id="CHEBI:24875"/>
        <label>1</label>
    </ligand>
</feature>
<evidence type="ECO:0000313" key="12">
    <source>
        <dbReference type="EMBL" id="CAH0579149.1"/>
    </source>
</evidence>
<dbReference type="InterPro" id="IPR021133">
    <property type="entry name" value="HEAT_type_2"/>
</dbReference>
<accession>A0A9P0BLM1</accession>
<evidence type="ECO:0000256" key="3">
    <source>
        <dbReference type="ARBA" id="ARBA00022723"/>
    </source>
</evidence>
<keyword evidence="13" id="KW-1185">Reference proteome</keyword>
<evidence type="ECO:0000256" key="5">
    <source>
        <dbReference type="ARBA" id="ARBA00023002"/>
    </source>
</evidence>
<dbReference type="Pfam" id="PF13646">
    <property type="entry name" value="HEAT_2"/>
    <property type="match status" value="2"/>
</dbReference>
<evidence type="ECO:0000256" key="9">
    <source>
        <dbReference type="ARBA" id="ARBA00045876"/>
    </source>
</evidence>
<evidence type="ECO:0000256" key="8">
    <source>
        <dbReference type="ARBA" id="ARBA00023256"/>
    </source>
</evidence>
<evidence type="ECO:0000256" key="11">
    <source>
        <dbReference type="PROSITE-ProRule" id="PRU00103"/>
    </source>
</evidence>
<feature type="binding site" evidence="10">
    <location>
        <position position="211"/>
    </location>
    <ligand>
        <name>Fe cation</name>
        <dbReference type="ChEBI" id="CHEBI:24875"/>
        <label>2</label>
    </ligand>
</feature>
<dbReference type="GO" id="GO:0046872">
    <property type="term" value="F:metal ion binding"/>
    <property type="evidence" value="ECO:0007669"/>
    <property type="project" value="UniProtKB-KW"/>
</dbReference>
<protein>
    <recommendedName>
        <fullName evidence="10">Deoxyhypusine hydroxylase</fullName>
        <shortName evidence="10">DOHH</shortName>
        <ecNumber evidence="10">1.14.99.29</ecNumber>
    </recommendedName>
    <alternativeName>
        <fullName evidence="10">Deoxyhypusine dioxygenase</fullName>
    </alternativeName>
    <alternativeName>
        <fullName evidence="10">Deoxyhypusine monooxygenase</fullName>
    </alternativeName>
</protein>
<dbReference type="SMART" id="SM00567">
    <property type="entry name" value="EZ_HEAT"/>
    <property type="match status" value="6"/>
</dbReference>
<keyword evidence="7 10" id="KW-0503">Monooxygenase</keyword>
<sequence length="302" mass="33978">MANTSQTAVKNIGKVLNDPSRPMKERFRALFTLKNLGGETAIECISQCFVDESVLLKHELAYCLGQMQDERAIPVLQKVLEDVNQDPIVRHEAGEALGAIGDPKLRELLEKYQHDPAVEVAETCQIALQRLNWVAKDQKEELSKSLYTSVDPAPPSSESDVENLKNTLIDESKPLFERYRAMFSLRNLGTTESIHALGEGFKASSALFRHEVAFVFGQMQDERSVPFLKKTLEDTSEHEMVRHEAAEALGSIATDECTEVLQRYLQDPRRVVRESCEVALDMSEYENSPEFQYANTLLAVEG</sequence>
<dbReference type="InterPro" id="IPR016024">
    <property type="entry name" value="ARM-type_fold"/>
</dbReference>
<gene>
    <name evidence="12" type="ORF">CINC_LOCUS962</name>
</gene>
<comment type="function">
    <text evidence="10">Catalyzes the hydroxylation of the N(6)-(4-aminobutyl)-L-lysine intermediate to form hypusine, an essential post-translational modification only found in mature eIF-5A factor.</text>
</comment>
<organism evidence="12 13">
    <name type="scientific">Chrysodeixis includens</name>
    <name type="common">Soybean looper</name>
    <name type="synonym">Pseudoplusia includens</name>
    <dbReference type="NCBI Taxonomy" id="689277"/>
    <lineage>
        <taxon>Eukaryota</taxon>
        <taxon>Metazoa</taxon>
        <taxon>Ecdysozoa</taxon>
        <taxon>Arthropoda</taxon>
        <taxon>Hexapoda</taxon>
        <taxon>Insecta</taxon>
        <taxon>Pterygota</taxon>
        <taxon>Neoptera</taxon>
        <taxon>Endopterygota</taxon>
        <taxon>Lepidoptera</taxon>
        <taxon>Glossata</taxon>
        <taxon>Ditrysia</taxon>
        <taxon>Noctuoidea</taxon>
        <taxon>Noctuidae</taxon>
        <taxon>Plusiinae</taxon>
        <taxon>Chrysodeixis</taxon>
    </lineage>
</organism>
<feature type="binding site" evidence="10">
    <location>
        <position position="58"/>
    </location>
    <ligand>
        <name>Fe cation</name>
        <dbReference type="ChEBI" id="CHEBI:24875"/>
        <label>1</label>
    </ligand>
</feature>
<comment type="similarity">
    <text evidence="10">Belongs to the deoxyhypusine hydroxylase family.</text>
</comment>
<dbReference type="GO" id="GO:0019135">
    <property type="term" value="F:deoxyhypusine monooxygenase activity"/>
    <property type="evidence" value="ECO:0007669"/>
    <property type="project" value="UniProtKB-UniRule"/>
</dbReference>
<proteinExistence type="inferred from homology"/>
<feature type="binding site" evidence="10">
    <location>
        <position position="91"/>
    </location>
    <ligand>
        <name>Fe cation</name>
        <dbReference type="ChEBI" id="CHEBI:24875"/>
        <label>1</label>
    </ligand>
</feature>
<evidence type="ECO:0000256" key="1">
    <source>
        <dbReference type="ARBA" id="ARBA00000068"/>
    </source>
</evidence>
<dbReference type="OrthoDB" id="421002at2759"/>
<dbReference type="FunFam" id="1.25.10.10:FF:000099">
    <property type="entry name" value="Deoxyhypusine hydroxylase"/>
    <property type="match status" value="2"/>
</dbReference>
<dbReference type="PROSITE" id="PS50077">
    <property type="entry name" value="HEAT_REPEAT"/>
    <property type="match status" value="1"/>
</dbReference>
<comment type="pathway">
    <text evidence="2 10">Protein modification; eIF5A hypusination.</text>
</comment>
<keyword evidence="5 10" id="KW-0560">Oxidoreductase</keyword>
<keyword evidence="3 10" id="KW-0479">Metal-binding</keyword>
<dbReference type="HAMAP" id="MF_03101">
    <property type="entry name" value="Deoxyhypusine_hydroxylase"/>
    <property type="match status" value="1"/>
</dbReference>
<keyword evidence="4" id="KW-0677">Repeat</keyword>
<evidence type="ECO:0000256" key="6">
    <source>
        <dbReference type="ARBA" id="ARBA00023004"/>
    </source>
</evidence>
<evidence type="ECO:0000256" key="2">
    <source>
        <dbReference type="ARBA" id="ARBA00005041"/>
    </source>
</evidence>
<name>A0A9P0BLM1_CHRIL</name>
<comment type="function">
    <text evidence="9">Catalyzes the hydroxylation of the N(6)-(4-aminobutyl)-L-lysine intermediate produced by deoxyhypusine synthase/DHPS on a critical lysine of the eukaryotic translation initiation factor 5A/eIF-5A. This is the second step of the post-translational modification of that lysine into an unusual amino acid residue named hypusine. Hypusination is unique to mature eIF-5A factor and is essential for its function.</text>
</comment>
<dbReference type="InterPro" id="IPR011989">
    <property type="entry name" value="ARM-like"/>
</dbReference>
<feature type="binding site" evidence="10">
    <location>
        <position position="244"/>
    </location>
    <ligand>
        <name>Fe cation</name>
        <dbReference type="ChEBI" id="CHEBI:24875"/>
        <label>2</label>
    </ligand>
</feature>
<dbReference type="Proteomes" id="UP001154114">
    <property type="component" value="Chromosome 10"/>
</dbReference>
<dbReference type="AlphaFoldDB" id="A0A9P0BLM1"/>
<evidence type="ECO:0000256" key="7">
    <source>
        <dbReference type="ARBA" id="ARBA00023033"/>
    </source>
</evidence>
<dbReference type="EMBL" id="LR824013">
    <property type="protein sequence ID" value="CAH0579149.1"/>
    <property type="molecule type" value="Genomic_DNA"/>
</dbReference>
<feature type="repeat" description="HEAT" evidence="11">
    <location>
        <begin position="224"/>
        <end position="264"/>
    </location>
</feature>
<feature type="binding site" evidence="10">
    <location>
        <position position="210"/>
    </location>
    <ligand>
        <name>Fe cation</name>
        <dbReference type="ChEBI" id="CHEBI:24875"/>
        <label>2</label>
    </ligand>
</feature>
<dbReference type="SUPFAM" id="SSF48371">
    <property type="entry name" value="ARM repeat"/>
    <property type="match status" value="1"/>
</dbReference>
<reference evidence="12" key="1">
    <citation type="submission" date="2021-12" db="EMBL/GenBank/DDBJ databases">
        <authorList>
            <person name="King R."/>
        </authorList>
    </citation>
    <scope>NUCLEOTIDE SEQUENCE</scope>
</reference>
<keyword evidence="6 10" id="KW-0408">Iron</keyword>
<evidence type="ECO:0000256" key="4">
    <source>
        <dbReference type="ARBA" id="ARBA00022737"/>
    </source>
</evidence>
<dbReference type="InterPro" id="IPR004155">
    <property type="entry name" value="PBS_lyase_HEAT"/>
</dbReference>
<feature type="binding site" evidence="10">
    <location>
        <position position="243"/>
    </location>
    <ligand>
        <name>Fe cation</name>
        <dbReference type="ChEBI" id="CHEBI:24875"/>
        <label>2</label>
    </ligand>
</feature>